<feature type="chain" id="PRO_5042912070" evidence="1">
    <location>
        <begin position="27"/>
        <end position="134"/>
    </location>
</feature>
<proteinExistence type="predicted"/>
<reference evidence="2 3" key="1">
    <citation type="submission" date="2016-06" db="EMBL/GenBank/DDBJ databases">
        <title>Adaptive Radiation by Waves of Gene Transfer Leads to Fine-Scale Resource Partitioning in Marine Microbes.</title>
        <authorList>
            <person name="Hehemann J.-H."/>
            <person name="Arevalo P."/>
            <person name="Datta M.S."/>
            <person name="Yu X."/>
            <person name="Corzett C."/>
            <person name="Henschel A."/>
            <person name="Preheim S.P."/>
            <person name="Timberlake S."/>
            <person name="Alm E.J."/>
            <person name="Polz M.F."/>
        </authorList>
    </citation>
    <scope>NUCLEOTIDE SEQUENCE [LARGE SCALE GENOMIC DNA]</scope>
    <source>
        <strain evidence="2 3">FF50</strain>
        <plasmid evidence="2 3">unnamed1</plasmid>
    </source>
</reference>
<dbReference type="Proteomes" id="UP000092018">
    <property type="component" value="Plasmid unnamed1"/>
</dbReference>
<protein>
    <submittedName>
        <fullName evidence="2">Uncharacterized protein</fullName>
    </submittedName>
</protein>
<organism evidence="2 3">
    <name type="scientific">Vibrio breoganii</name>
    <dbReference type="NCBI Taxonomy" id="553239"/>
    <lineage>
        <taxon>Bacteria</taxon>
        <taxon>Pseudomonadati</taxon>
        <taxon>Pseudomonadota</taxon>
        <taxon>Gammaproteobacteria</taxon>
        <taxon>Vibrionales</taxon>
        <taxon>Vibrionaceae</taxon>
        <taxon>Vibrio</taxon>
    </lineage>
</organism>
<dbReference type="AlphaFoldDB" id="A0AAN0XZI7"/>
<dbReference type="EMBL" id="CP016179">
    <property type="protein sequence ID" value="ANO35393.1"/>
    <property type="molecule type" value="Genomic_DNA"/>
</dbReference>
<dbReference type="RefSeq" id="WP_065211155.1">
    <property type="nucleotide sequence ID" value="NZ_CP016179.1"/>
</dbReference>
<sequence length="134" mass="15383">MKAKLTHYLLLALTLLITAFTYHAIAAYSASAAEFYSANSLEQRKYARKHNEISDKCFNQARDEMDPNLPIGNLIFGTDEEKAQAEVYSKIYNDKARQCLEGTWYFTYLKQDARHKDNLSSLKGLWGNLVKGFF</sequence>
<name>A0AAN0XZI7_9VIBR</name>
<keyword evidence="2" id="KW-0614">Plasmid</keyword>
<evidence type="ECO:0000313" key="3">
    <source>
        <dbReference type="Proteomes" id="UP000092018"/>
    </source>
</evidence>
<dbReference type="KEGG" id="vbr:A6E01_19460"/>
<keyword evidence="1" id="KW-0732">Signal</keyword>
<accession>A0AAN0XZI7</accession>
<evidence type="ECO:0000256" key="1">
    <source>
        <dbReference type="SAM" id="SignalP"/>
    </source>
</evidence>
<evidence type="ECO:0000313" key="2">
    <source>
        <dbReference type="EMBL" id="ANO35393.1"/>
    </source>
</evidence>
<feature type="signal peptide" evidence="1">
    <location>
        <begin position="1"/>
        <end position="26"/>
    </location>
</feature>
<gene>
    <name evidence="2" type="ORF">A6E01_19460</name>
</gene>
<geneLocation type="plasmid" evidence="2 3">
    <name>unnamed1</name>
</geneLocation>